<name>A0A4Q9HGD6_9SPHI</name>
<gene>
    <name evidence="1" type="ORF">EYS08_02990</name>
</gene>
<dbReference type="EMBL" id="SIXF01000002">
    <property type="protein sequence ID" value="TBO44293.1"/>
    <property type="molecule type" value="Genomic_DNA"/>
</dbReference>
<dbReference type="OrthoDB" id="9823412at2"/>
<reference evidence="1 2" key="1">
    <citation type="submission" date="2019-02" db="EMBL/GenBank/DDBJ databases">
        <title>Pedobacter kyonggii whole genome sequence analysis.</title>
        <authorList>
            <person name="Dahal R.H."/>
        </authorList>
    </citation>
    <scope>NUCLEOTIDE SEQUENCE [LARGE SCALE GENOMIC DNA]</scope>
    <source>
        <strain evidence="1 2">K-4-11-1</strain>
    </source>
</reference>
<evidence type="ECO:0000313" key="1">
    <source>
        <dbReference type="EMBL" id="TBO44293.1"/>
    </source>
</evidence>
<keyword evidence="2" id="KW-1185">Reference proteome</keyword>
<dbReference type="SUPFAM" id="SSF51004">
    <property type="entry name" value="C-terminal (heme d1) domain of cytochrome cd1-nitrite reductase"/>
    <property type="match status" value="1"/>
</dbReference>
<dbReference type="RefSeq" id="WP_131028373.1">
    <property type="nucleotide sequence ID" value="NZ_SIXF01000002.1"/>
</dbReference>
<organism evidence="1 2">
    <name type="scientific">Pedobacter kyonggii</name>
    <dbReference type="NCBI Taxonomy" id="1926871"/>
    <lineage>
        <taxon>Bacteria</taxon>
        <taxon>Pseudomonadati</taxon>
        <taxon>Bacteroidota</taxon>
        <taxon>Sphingobacteriia</taxon>
        <taxon>Sphingobacteriales</taxon>
        <taxon>Sphingobacteriaceae</taxon>
        <taxon>Pedobacter</taxon>
    </lineage>
</organism>
<protein>
    <submittedName>
        <fullName evidence="1">Uncharacterized protein</fullName>
    </submittedName>
</protein>
<dbReference type="AlphaFoldDB" id="A0A4Q9HGD6"/>
<comment type="caution">
    <text evidence="1">The sequence shown here is derived from an EMBL/GenBank/DDBJ whole genome shotgun (WGS) entry which is preliminary data.</text>
</comment>
<dbReference type="Proteomes" id="UP000291819">
    <property type="component" value="Unassembled WGS sequence"/>
</dbReference>
<proteinExistence type="predicted"/>
<evidence type="ECO:0000313" key="2">
    <source>
        <dbReference type="Proteomes" id="UP000291819"/>
    </source>
</evidence>
<dbReference type="InterPro" id="IPR011048">
    <property type="entry name" value="Haem_d1_sf"/>
</dbReference>
<sequence length="453" mass="52204">MMKIEVKLNLEITDFPENILVPLDSTGTIFIPSWGNLAEHFYFLVDFERRRTIAFQIDLHTQIASFKERITLIHKEKSSPHQMTFDQFLFWLTVPHSGEFYKNSLYVSFTHCPFFLQIDLTEVKAYLIYDENSSLEYVFSSTNQILEGVMYMSRWNISQMYRNVYEKNANDVDLEILAYDLEQQEFRKIDTIKGRDQIHTTSISSDGRYLVMIEMNTKPSAESLCIRKEDVARKIQILEEGLTDSWCFVYDLLNMRVSDQKIIGGSPAHIVFDREENIMYLSKHQIGINGGSNGVDFFSFGPGSLSKYRINDTGELGLEADVSDDHLIRIPGHTMFRFEGNDFIILPVTPEQIFLIDAKSMSVEKRILLRDDIKRIEFVDGPFAYRVMALDRSPYSVQAINEKPYLYYNNASTIGVYNIKTGLKDSFRYGEGKHVAGCGHSILLNDTISINGN</sequence>
<accession>A0A4Q9HGD6</accession>